<evidence type="ECO:0000313" key="1">
    <source>
        <dbReference type="EMBL" id="KAJ9108370.1"/>
    </source>
</evidence>
<accession>A0ACC2W9E1</accession>
<evidence type="ECO:0000313" key="2">
    <source>
        <dbReference type="Proteomes" id="UP001241377"/>
    </source>
</evidence>
<dbReference type="Proteomes" id="UP001241377">
    <property type="component" value="Unassembled WGS sequence"/>
</dbReference>
<protein>
    <submittedName>
        <fullName evidence="1">Uncharacterized protein</fullName>
    </submittedName>
</protein>
<proteinExistence type="predicted"/>
<reference evidence="1" key="1">
    <citation type="submission" date="2023-04" db="EMBL/GenBank/DDBJ databases">
        <title>Draft Genome sequencing of Naganishia species isolated from polar environments using Oxford Nanopore Technology.</title>
        <authorList>
            <person name="Leo P."/>
            <person name="Venkateswaran K."/>
        </authorList>
    </citation>
    <scope>NUCLEOTIDE SEQUENCE</scope>
    <source>
        <strain evidence="1">MNA-CCFEE 5261</strain>
    </source>
</reference>
<organism evidence="1 2">
    <name type="scientific">Naganishia cerealis</name>
    <dbReference type="NCBI Taxonomy" id="610337"/>
    <lineage>
        <taxon>Eukaryota</taxon>
        <taxon>Fungi</taxon>
        <taxon>Dikarya</taxon>
        <taxon>Basidiomycota</taxon>
        <taxon>Agaricomycotina</taxon>
        <taxon>Tremellomycetes</taxon>
        <taxon>Filobasidiales</taxon>
        <taxon>Filobasidiaceae</taxon>
        <taxon>Naganishia</taxon>
    </lineage>
</organism>
<gene>
    <name evidence="1" type="ORF">QFC19_002354</name>
</gene>
<sequence length="535" mass="62014">MRFKLSHVFLLGHLCFSDIVLADSNSKLAIQFLDAEIPPQVAQKLVDSMSILNTSPSIYDYKSDVGSYEILRSNNRQYLCHIPEKSLYWSNNTLSVPSSNLTYELRNDANFIRRAIDQIFASFSLKECVYVYNFNSGYWTYAFCFGDKIIQFHENLQRFFKTGQHEPEFPDYVYVLGRFKNEDNFKWRSNSKANEKIKNQSLWKGNNLDVSDFTIIDSDVSPFTNGHLSESRSQRYIQHTLKMGGICDLTNEPRSVDVMYKCDPNNRGMVEIVDIQEVKTCHYQMTVSLPRLCSIPEFRPNDVEDRVTTINCKSIGEQHENFTELDFYQYKEHHDLTYQFPVRKSSKISFADVQLVPLGLGFSIASFKKELDTPSLYLKNRHILIYNGLPKKQRDFMRHISLAFEQLLGTKMLAPVFDEDVQPPLQFLDTFILWFEIYDFYGQFITMVRVERDGTDEKKLLYISLVDPETMLDQDGDLVEVKSMQAPNGAWNYELFTRLSDTATFTETSTVIVIETSTTVPEDVAATPKLNHDEL</sequence>
<dbReference type="EMBL" id="JASBWR010000020">
    <property type="protein sequence ID" value="KAJ9108370.1"/>
    <property type="molecule type" value="Genomic_DNA"/>
</dbReference>
<keyword evidence="2" id="KW-1185">Reference proteome</keyword>
<name>A0ACC2W9E1_9TREE</name>
<comment type="caution">
    <text evidence="1">The sequence shown here is derived from an EMBL/GenBank/DDBJ whole genome shotgun (WGS) entry which is preliminary data.</text>
</comment>